<sequence length="219" mass="24453">MVKTANTTVPRRRRKEARPQELTAAALSLFVEKGFAATRLDEVAARAGVSKGTLYLYFDSKEALFKAVIAEGVVPAIEAGEAMLEQYADDPRALLHEFLYGWWERIGNTELGGIPKLMVSEARNFPDVAAYYHEAVIHRGLKLIRTAVQRGVEMGVFREVNTELIGNVFMAPLLHLAMWRHSFGACCARDLDAGRFLDTWFDLLMHGLGAVRRVDGEKS</sequence>
<dbReference type="PRINTS" id="PR00455">
    <property type="entry name" value="HTHTETR"/>
</dbReference>
<evidence type="ECO:0000259" key="5">
    <source>
        <dbReference type="PROSITE" id="PS50977"/>
    </source>
</evidence>
<comment type="caution">
    <text evidence="6">The sequence shown here is derived from an EMBL/GenBank/DDBJ whole genome shotgun (WGS) entry which is preliminary data.</text>
</comment>
<dbReference type="PANTHER" id="PTHR30055">
    <property type="entry name" value="HTH-TYPE TRANSCRIPTIONAL REGULATOR RUTR"/>
    <property type="match status" value="1"/>
</dbReference>
<gene>
    <name evidence="6" type="ORF">IFO67_00105</name>
</gene>
<dbReference type="Gene3D" id="1.10.357.10">
    <property type="entry name" value="Tetracycline Repressor, domain 2"/>
    <property type="match status" value="1"/>
</dbReference>
<protein>
    <submittedName>
        <fullName evidence="6">TetR/AcrR family transcriptional regulator</fullName>
    </submittedName>
</protein>
<dbReference type="PANTHER" id="PTHR30055:SF234">
    <property type="entry name" value="HTH-TYPE TRANSCRIPTIONAL REGULATOR BETI"/>
    <property type="match status" value="1"/>
</dbReference>
<name>A0ABR9B4Q1_9RHOO</name>
<dbReference type="InterPro" id="IPR036271">
    <property type="entry name" value="Tet_transcr_reg_TetR-rel_C_sf"/>
</dbReference>
<evidence type="ECO:0000313" key="7">
    <source>
        <dbReference type="Proteomes" id="UP000603602"/>
    </source>
</evidence>
<reference evidence="7" key="1">
    <citation type="submission" date="2023-07" db="EMBL/GenBank/DDBJ databases">
        <title>Thauera sp. CAU 1555 isolated from sand of Yaerae Beach.</title>
        <authorList>
            <person name="Kim W."/>
        </authorList>
    </citation>
    <scope>NUCLEOTIDE SEQUENCE [LARGE SCALE GENOMIC DNA]</scope>
    <source>
        <strain evidence="7">CAU 1555</strain>
    </source>
</reference>
<dbReference type="InterPro" id="IPR009057">
    <property type="entry name" value="Homeodomain-like_sf"/>
</dbReference>
<keyword evidence="2 4" id="KW-0238">DNA-binding</keyword>
<evidence type="ECO:0000313" key="6">
    <source>
        <dbReference type="EMBL" id="MBD8501284.1"/>
    </source>
</evidence>
<keyword evidence="1" id="KW-0805">Transcription regulation</keyword>
<keyword evidence="7" id="KW-1185">Reference proteome</keyword>
<accession>A0ABR9B4Q1</accession>
<proteinExistence type="predicted"/>
<evidence type="ECO:0000256" key="3">
    <source>
        <dbReference type="ARBA" id="ARBA00023163"/>
    </source>
</evidence>
<dbReference type="Pfam" id="PF00440">
    <property type="entry name" value="TetR_N"/>
    <property type="match status" value="1"/>
</dbReference>
<evidence type="ECO:0000256" key="1">
    <source>
        <dbReference type="ARBA" id="ARBA00023015"/>
    </source>
</evidence>
<dbReference type="InterPro" id="IPR001647">
    <property type="entry name" value="HTH_TetR"/>
</dbReference>
<feature type="DNA-binding region" description="H-T-H motif" evidence="4">
    <location>
        <begin position="39"/>
        <end position="58"/>
    </location>
</feature>
<feature type="domain" description="HTH tetR-type" evidence="5">
    <location>
        <begin position="16"/>
        <end position="76"/>
    </location>
</feature>
<dbReference type="Pfam" id="PF14246">
    <property type="entry name" value="TetR_C_7"/>
    <property type="match status" value="1"/>
</dbReference>
<dbReference type="EMBL" id="JACYTO010000001">
    <property type="protein sequence ID" value="MBD8501284.1"/>
    <property type="molecule type" value="Genomic_DNA"/>
</dbReference>
<evidence type="ECO:0000256" key="4">
    <source>
        <dbReference type="PROSITE-ProRule" id="PRU00335"/>
    </source>
</evidence>
<keyword evidence="3" id="KW-0804">Transcription</keyword>
<organism evidence="6 7">
    <name type="scientific">Thauera sedimentorum</name>
    <dbReference type="NCBI Taxonomy" id="2767595"/>
    <lineage>
        <taxon>Bacteria</taxon>
        <taxon>Pseudomonadati</taxon>
        <taxon>Pseudomonadota</taxon>
        <taxon>Betaproteobacteria</taxon>
        <taxon>Rhodocyclales</taxon>
        <taxon>Zoogloeaceae</taxon>
        <taxon>Thauera</taxon>
    </lineage>
</organism>
<evidence type="ECO:0000256" key="2">
    <source>
        <dbReference type="ARBA" id="ARBA00023125"/>
    </source>
</evidence>
<dbReference type="InterPro" id="IPR039536">
    <property type="entry name" value="TetR_C_Proteobacteria"/>
</dbReference>
<dbReference type="SUPFAM" id="SSF48498">
    <property type="entry name" value="Tetracyclin repressor-like, C-terminal domain"/>
    <property type="match status" value="1"/>
</dbReference>
<dbReference type="InterPro" id="IPR050109">
    <property type="entry name" value="HTH-type_TetR-like_transc_reg"/>
</dbReference>
<dbReference type="Proteomes" id="UP000603602">
    <property type="component" value="Unassembled WGS sequence"/>
</dbReference>
<dbReference type="PROSITE" id="PS50977">
    <property type="entry name" value="HTH_TETR_2"/>
    <property type="match status" value="1"/>
</dbReference>
<dbReference type="SUPFAM" id="SSF46689">
    <property type="entry name" value="Homeodomain-like"/>
    <property type="match status" value="1"/>
</dbReference>